<sequence>MMTRKQLKYDIQELMRNTDFEAQRNDPRLKSWQSKALYTTRHSVSESSDGQEAKHGNAR</sequence>
<gene>
    <name evidence="2" type="ORF">VAT7223_00834</name>
</gene>
<feature type="compositionally biased region" description="Polar residues" evidence="1">
    <location>
        <begin position="40"/>
        <end position="50"/>
    </location>
</feature>
<feature type="region of interest" description="Disordered" evidence="1">
    <location>
        <begin position="40"/>
        <end position="59"/>
    </location>
</feature>
<organism evidence="2 3">
    <name type="scientific">Vibrio atlanticus</name>
    <dbReference type="NCBI Taxonomy" id="693153"/>
    <lineage>
        <taxon>Bacteria</taxon>
        <taxon>Pseudomonadati</taxon>
        <taxon>Pseudomonadota</taxon>
        <taxon>Gammaproteobacteria</taxon>
        <taxon>Vibrionales</taxon>
        <taxon>Vibrionaceae</taxon>
        <taxon>Vibrio</taxon>
    </lineage>
</organism>
<evidence type="ECO:0000256" key="1">
    <source>
        <dbReference type="SAM" id="MobiDB-lite"/>
    </source>
</evidence>
<proteinExistence type="predicted"/>
<accession>A0A1C3IK35</accession>
<name>A0A1C3IK35_9VIBR</name>
<reference evidence="3" key="1">
    <citation type="submission" date="2016-06" db="EMBL/GenBank/DDBJ databases">
        <authorList>
            <person name="Rodrigo-Torres Lidia"/>
            <person name="Arahal R.David."/>
        </authorList>
    </citation>
    <scope>NUCLEOTIDE SEQUENCE [LARGE SCALE GENOMIC DNA]</scope>
    <source>
        <strain evidence="3">CECT 7223</strain>
    </source>
</reference>
<dbReference type="AlphaFoldDB" id="A0A1C3IK35"/>
<dbReference type="RefSeq" id="WP_065678403.1">
    <property type="nucleotide sequence ID" value="NZ_AP025460.1"/>
</dbReference>
<evidence type="ECO:0000313" key="3">
    <source>
        <dbReference type="Proteomes" id="UP000092876"/>
    </source>
</evidence>
<dbReference type="Proteomes" id="UP000092876">
    <property type="component" value="Unassembled WGS sequence"/>
</dbReference>
<dbReference type="GeneID" id="94232084"/>
<protein>
    <submittedName>
        <fullName evidence="2">Uncharacterized protein</fullName>
    </submittedName>
</protein>
<dbReference type="EMBL" id="FLQP01000012">
    <property type="protein sequence ID" value="SBS61793.1"/>
    <property type="molecule type" value="Genomic_DNA"/>
</dbReference>
<evidence type="ECO:0000313" key="2">
    <source>
        <dbReference type="EMBL" id="SBS61793.1"/>
    </source>
</evidence>